<accession>A0A699Q4Q2</accession>
<comment type="caution">
    <text evidence="2">The sequence shown here is derived from an EMBL/GenBank/DDBJ whole genome shotgun (WGS) entry which is preliminary data.</text>
</comment>
<feature type="compositionally biased region" description="Basic residues" evidence="1">
    <location>
        <begin position="31"/>
        <end position="43"/>
    </location>
</feature>
<gene>
    <name evidence="2" type="ORF">Tci_835099</name>
</gene>
<name>A0A699Q4Q2_TANCI</name>
<reference evidence="2" key="1">
    <citation type="journal article" date="2019" name="Sci. Rep.">
        <title>Draft genome of Tanacetum cinerariifolium, the natural source of mosquito coil.</title>
        <authorList>
            <person name="Yamashiro T."/>
            <person name="Shiraishi A."/>
            <person name="Satake H."/>
            <person name="Nakayama K."/>
        </authorList>
    </citation>
    <scope>NUCLEOTIDE SEQUENCE</scope>
</reference>
<protein>
    <submittedName>
        <fullName evidence="2">Uncharacterized protein</fullName>
    </submittedName>
</protein>
<feature type="non-terminal residue" evidence="2">
    <location>
        <position position="1"/>
    </location>
</feature>
<organism evidence="2">
    <name type="scientific">Tanacetum cinerariifolium</name>
    <name type="common">Dalmatian daisy</name>
    <name type="synonym">Chrysanthemum cinerariifolium</name>
    <dbReference type="NCBI Taxonomy" id="118510"/>
    <lineage>
        <taxon>Eukaryota</taxon>
        <taxon>Viridiplantae</taxon>
        <taxon>Streptophyta</taxon>
        <taxon>Embryophyta</taxon>
        <taxon>Tracheophyta</taxon>
        <taxon>Spermatophyta</taxon>
        <taxon>Magnoliopsida</taxon>
        <taxon>eudicotyledons</taxon>
        <taxon>Gunneridae</taxon>
        <taxon>Pentapetalae</taxon>
        <taxon>asterids</taxon>
        <taxon>campanulids</taxon>
        <taxon>Asterales</taxon>
        <taxon>Asteraceae</taxon>
        <taxon>Asteroideae</taxon>
        <taxon>Anthemideae</taxon>
        <taxon>Anthemidinae</taxon>
        <taxon>Tanacetum</taxon>
    </lineage>
</organism>
<feature type="region of interest" description="Disordered" evidence="1">
    <location>
        <begin position="107"/>
        <end position="126"/>
    </location>
</feature>
<evidence type="ECO:0000313" key="2">
    <source>
        <dbReference type="EMBL" id="GFC63129.1"/>
    </source>
</evidence>
<dbReference type="AlphaFoldDB" id="A0A699Q4Q2"/>
<sequence length="157" mass="15997">TDQEDSAAGGGHNTEIEPVTNVEDIPAKNVTAKRPKRQRKKRPPVAGASGSSHPPKKLKGDHETSSGVATGGKSLSVIKELLASSILNAEAGVEAVATLPFITSSISVTPEREGGDPTDSVTRSATPLPVMTEAVITTSIASAPSIPISKAAAKITP</sequence>
<evidence type="ECO:0000256" key="1">
    <source>
        <dbReference type="SAM" id="MobiDB-lite"/>
    </source>
</evidence>
<proteinExistence type="predicted"/>
<dbReference type="EMBL" id="BKCJ010996609">
    <property type="protein sequence ID" value="GFC63129.1"/>
    <property type="molecule type" value="Genomic_DNA"/>
</dbReference>
<feature type="region of interest" description="Disordered" evidence="1">
    <location>
        <begin position="1"/>
        <end position="72"/>
    </location>
</feature>